<organism evidence="1 2">
    <name type="scientific">Streptomyces similanensis</name>
    <dbReference type="NCBI Taxonomy" id="1274988"/>
    <lineage>
        <taxon>Bacteria</taxon>
        <taxon>Bacillati</taxon>
        <taxon>Actinomycetota</taxon>
        <taxon>Actinomycetes</taxon>
        <taxon>Kitasatosporales</taxon>
        <taxon>Streptomycetaceae</taxon>
        <taxon>Streptomyces</taxon>
    </lineage>
</organism>
<evidence type="ECO:0000313" key="2">
    <source>
        <dbReference type="Proteomes" id="UP001500124"/>
    </source>
</evidence>
<protein>
    <recommendedName>
        <fullName evidence="3">HAD family hydrolase</fullName>
    </recommendedName>
</protein>
<dbReference type="Proteomes" id="UP001500124">
    <property type="component" value="Unassembled WGS sequence"/>
</dbReference>
<dbReference type="EMBL" id="BAABKC010000002">
    <property type="protein sequence ID" value="GAA5041528.1"/>
    <property type="molecule type" value="Genomic_DNA"/>
</dbReference>
<reference evidence="2" key="1">
    <citation type="journal article" date="2019" name="Int. J. Syst. Evol. Microbiol.">
        <title>The Global Catalogue of Microorganisms (GCM) 10K type strain sequencing project: providing services to taxonomists for standard genome sequencing and annotation.</title>
        <authorList>
            <consortium name="The Broad Institute Genomics Platform"/>
            <consortium name="The Broad Institute Genome Sequencing Center for Infectious Disease"/>
            <person name="Wu L."/>
            <person name="Ma J."/>
        </authorList>
    </citation>
    <scope>NUCLEOTIDE SEQUENCE [LARGE SCALE GENOMIC DNA]</scope>
    <source>
        <strain evidence="2">JCM 18410</strain>
    </source>
</reference>
<sequence>MALLVGDDVDGTLFDHGLCHELLRPAARRPGPTGRMRFEALDIVGAPPGTHPDSRVRREEERARTAAYSYAGFPLVE</sequence>
<proteinExistence type="predicted"/>
<evidence type="ECO:0000313" key="1">
    <source>
        <dbReference type="EMBL" id="GAA5041528.1"/>
    </source>
</evidence>
<name>A0ABP9JSK3_9ACTN</name>
<comment type="caution">
    <text evidence="1">The sequence shown here is derived from an EMBL/GenBank/DDBJ whole genome shotgun (WGS) entry which is preliminary data.</text>
</comment>
<gene>
    <name evidence="1" type="ORF">GCM10023336_01720</name>
</gene>
<evidence type="ECO:0008006" key="3">
    <source>
        <dbReference type="Google" id="ProtNLM"/>
    </source>
</evidence>
<accession>A0ABP9JSK3</accession>
<keyword evidence="2" id="KW-1185">Reference proteome</keyword>